<dbReference type="EMBL" id="QJKJ01012699">
    <property type="protein sequence ID" value="RDX68074.1"/>
    <property type="molecule type" value="Genomic_DNA"/>
</dbReference>
<comment type="caution">
    <text evidence="2">The sequence shown here is derived from an EMBL/GenBank/DDBJ whole genome shotgun (WGS) entry which is preliminary data.</text>
</comment>
<name>A0A371EQ01_MUCPR</name>
<sequence>MNGLEGLPKASIEERLHQLQKVGDWLTFMDIYRLLVYDMVLFSQIEDHIDLVAIDAFLAKRDKGENPIIAVLANTYYTLDYYHERNERGLRCCTSLLPSLEKDQNGDLKVAEPYQAIKPGTNADMNGPD</sequence>
<proteinExistence type="predicted"/>
<dbReference type="Proteomes" id="UP000257109">
    <property type="component" value="Unassembled WGS sequence"/>
</dbReference>
<evidence type="ECO:0000313" key="3">
    <source>
        <dbReference type="Proteomes" id="UP000257109"/>
    </source>
</evidence>
<dbReference type="AlphaFoldDB" id="A0A371EQ01"/>
<dbReference type="PANTHER" id="PTHR48154">
    <property type="entry name" value="PROTEIN, PUTATIVE-RELATED"/>
    <property type="match status" value="1"/>
</dbReference>
<reference evidence="2" key="1">
    <citation type="submission" date="2018-05" db="EMBL/GenBank/DDBJ databases">
        <title>Draft genome of Mucuna pruriens seed.</title>
        <authorList>
            <person name="Nnadi N.E."/>
            <person name="Vos R."/>
            <person name="Hasami M.H."/>
            <person name="Devisetty U.K."/>
            <person name="Aguiy J.C."/>
        </authorList>
    </citation>
    <scope>NUCLEOTIDE SEQUENCE [LARGE SCALE GENOMIC DNA]</scope>
    <source>
        <strain evidence="2">JCA_2017</strain>
    </source>
</reference>
<gene>
    <name evidence="2" type="ORF">CR513_52974</name>
</gene>
<protein>
    <recommendedName>
        <fullName evidence="1">DUF7745 domain-containing protein</fullName>
    </recommendedName>
</protein>
<feature type="non-terminal residue" evidence="2">
    <location>
        <position position="1"/>
    </location>
</feature>
<feature type="domain" description="DUF7745" evidence="1">
    <location>
        <begin position="2"/>
        <end position="97"/>
    </location>
</feature>
<accession>A0A371EQ01</accession>
<evidence type="ECO:0000259" key="1">
    <source>
        <dbReference type="Pfam" id="PF24924"/>
    </source>
</evidence>
<evidence type="ECO:0000313" key="2">
    <source>
        <dbReference type="EMBL" id="RDX68074.1"/>
    </source>
</evidence>
<dbReference type="PANTHER" id="PTHR48154:SF1">
    <property type="entry name" value="PROTEIN, PUTATIVE-RELATED"/>
    <property type="match status" value="1"/>
</dbReference>
<organism evidence="2 3">
    <name type="scientific">Mucuna pruriens</name>
    <name type="common">Velvet bean</name>
    <name type="synonym">Dolichos pruriens</name>
    <dbReference type="NCBI Taxonomy" id="157652"/>
    <lineage>
        <taxon>Eukaryota</taxon>
        <taxon>Viridiplantae</taxon>
        <taxon>Streptophyta</taxon>
        <taxon>Embryophyta</taxon>
        <taxon>Tracheophyta</taxon>
        <taxon>Spermatophyta</taxon>
        <taxon>Magnoliopsida</taxon>
        <taxon>eudicotyledons</taxon>
        <taxon>Gunneridae</taxon>
        <taxon>Pentapetalae</taxon>
        <taxon>rosids</taxon>
        <taxon>fabids</taxon>
        <taxon>Fabales</taxon>
        <taxon>Fabaceae</taxon>
        <taxon>Papilionoideae</taxon>
        <taxon>50 kb inversion clade</taxon>
        <taxon>NPAAA clade</taxon>
        <taxon>indigoferoid/millettioid clade</taxon>
        <taxon>Phaseoleae</taxon>
        <taxon>Mucuna</taxon>
    </lineage>
</organism>
<dbReference type="Pfam" id="PF24924">
    <property type="entry name" value="DUF7745"/>
    <property type="match status" value="1"/>
</dbReference>
<keyword evidence="3" id="KW-1185">Reference proteome</keyword>
<dbReference type="OrthoDB" id="976209at2759"/>
<dbReference type="InterPro" id="IPR056647">
    <property type="entry name" value="DUF7745"/>
</dbReference>